<dbReference type="GO" id="GO:0044205">
    <property type="term" value="P:'de novo' UMP biosynthetic process"/>
    <property type="evidence" value="ECO:0007669"/>
    <property type="project" value="UniProtKB-UniRule"/>
</dbReference>
<feature type="binding site" evidence="9">
    <location>
        <begin position="47"/>
        <end position="48"/>
    </location>
    <ligand>
        <name>orotate</name>
        <dbReference type="ChEBI" id="CHEBI:30839"/>
    </ligand>
</feature>
<dbReference type="GO" id="GO:0004588">
    <property type="term" value="F:orotate phosphoribosyltransferase activity"/>
    <property type="evidence" value="ECO:0007669"/>
    <property type="project" value="UniProtKB-UniRule"/>
</dbReference>
<evidence type="ECO:0000256" key="4">
    <source>
        <dbReference type="ARBA" id="ARBA00011738"/>
    </source>
</evidence>
<dbReference type="CDD" id="cd06223">
    <property type="entry name" value="PRTases_typeI"/>
    <property type="match status" value="1"/>
</dbReference>
<keyword evidence="12" id="KW-1185">Reference proteome</keyword>
<feature type="binding site" description="in other chain" evidence="9">
    <location>
        <position position="112"/>
    </location>
    <ligand>
        <name>5-phospho-alpha-D-ribose 1-diphosphate</name>
        <dbReference type="ChEBI" id="CHEBI:58017"/>
        <note>ligand shared between dimeric partners</note>
    </ligand>
</feature>
<proteinExistence type="inferred from homology"/>
<feature type="binding site" description="in other chain" evidence="9">
    <location>
        <begin position="85"/>
        <end position="86"/>
    </location>
    <ligand>
        <name>5-phospho-alpha-D-ribose 1-diphosphate</name>
        <dbReference type="ChEBI" id="CHEBI:58017"/>
        <note>ligand shared between dimeric partners</note>
    </ligand>
</feature>
<dbReference type="InterPro" id="IPR029057">
    <property type="entry name" value="PRTase-like"/>
</dbReference>
<dbReference type="UniPathway" id="UPA00070">
    <property type="reaction ID" value="UER00119"/>
</dbReference>
<evidence type="ECO:0000256" key="1">
    <source>
        <dbReference type="ARBA" id="ARBA00003769"/>
    </source>
</evidence>
<name>A0A7Y8GZR8_9BURK</name>
<keyword evidence="7 9" id="KW-0808">Transferase</keyword>
<evidence type="ECO:0000256" key="8">
    <source>
        <dbReference type="ARBA" id="ARBA00022975"/>
    </source>
</evidence>
<sequence length="238" mass="25346">MVLEASSAAAGTKDGALAQDFVQFCVDSGVLRFGEFKTKAGRLSPYFFNAGLFDDGAKLGRLAQFYAKALLESGIEFDMIFGPAYKGIPLGAAVAIELARLGRNVPFAYNRKEAKDHGEGGSLVGAPLQGRVLIVDDVMSAGTAARESIALIQAAGATPHAVAIALDRQEKATEVGADGVQRDVEHSAVQYVRNQLGLQVCAIATLADLLQYLRQNTGDELASHRDRVLAYRQRYGVA</sequence>
<feature type="binding site" evidence="9">
    <location>
        <position position="111"/>
    </location>
    <ligand>
        <name>5-phospho-alpha-D-ribose 1-diphosphate</name>
        <dbReference type="ChEBI" id="CHEBI:58017"/>
        <note>ligand shared between dimeric partners</note>
    </ligand>
</feature>
<feature type="binding site" evidence="9">
    <location>
        <position position="117"/>
    </location>
    <ligand>
        <name>5-phospho-alpha-D-ribose 1-diphosphate</name>
        <dbReference type="ChEBI" id="CHEBI:58017"/>
        <note>ligand shared between dimeric partners</note>
    </ligand>
</feature>
<dbReference type="AlphaFoldDB" id="A0A7Y8GZR8"/>
<evidence type="ECO:0000256" key="3">
    <source>
        <dbReference type="ARBA" id="ARBA00006340"/>
    </source>
</evidence>
<protein>
    <recommendedName>
        <fullName evidence="5 9">Orotate phosphoribosyltransferase</fullName>
        <shortName evidence="9">OPRT</shortName>
        <shortName evidence="9">OPRTase</shortName>
        <ecNumber evidence="5 9">2.4.2.10</ecNumber>
    </recommendedName>
</protein>
<dbReference type="InterPro" id="IPR004467">
    <property type="entry name" value="Or_phspho_trans_dom"/>
</dbReference>
<dbReference type="InterPro" id="IPR023031">
    <property type="entry name" value="OPRT"/>
</dbReference>
<dbReference type="SUPFAM" id="SSF53271">
    <property type="entry name" value="PRTase-like"/>
    <property type="match status" value="1"/>
</dbReference>
<dbReference type="Proteomes" id="UP000545507">
    <property type="component" value="Unassembled WGS sequence"/>
</dbReference>
<comment type="pathway">
    <text evidence="2 9">Pyrimidine metabolism; UMP biosynthesis via de novo pathway; UMP from orotate: step 1/2.</text>
</comment>
<dbReference type="NCBIfam" id="TIGR00336">
    <property type="entry name" value="pyrE"/>
    <property type="match status" value="1"/>
</dbReference>
<comment type="similarity">
    <text evidence="3 9">Belongs to the purine/pyrimidine phosphoribosyltransferase family. PyrE subfamily.</text>
</comment>
<feature type="binding site" evidence="9">
    <location>
        <position position="140"/>
    </location>
    <ligand>
        <name>orotate</name>
        <dbReference type="ChEBI" id="CHEBI:30839"/>
    </ligand>
</feature>
<dbReference type="InterPro" id="IPR000836">
    <property type="entry name" value="PRTase_dom"/>
</dbReference>
<dbReference type="Pfam" id="PF00156">
    <property type="entry name" value="Pribosyltran"/>
    <property type="match status" value="1"/>
</dbReference>
<accession>A0A7Y8GZR8</accession>
<feature type="binding site" evidence="9">
    <location>
        <position position="168"/>
    </location>
    <ligand>
        <name>orotate</name>
        <dbReference type="ChEBI" id="CHEBI:30839"/>
    </ligand>
</feature>
<dbReference type="EMBL" id="VYGV01000016">
    <property type="protein sequence ID" value="NWF46997.1"/>
    <property type="molecule type" value="Genomic_DNA"/>
</dbReference>
<dbReference type="GO" id="GO:0000287">
    <property type="term" value="F:magnesium ion binding"/>
    <property type="evidence" value="ECO:0007669"/>
    <property type="project" value="UniProtKB-UniRule"/>
</dbReference>
<dbReference type="EC" id="2.4.2.10" evidence="5 9"/>
<keyword evidence="6 9" id="KW-0328">Glycosyltransferase</keyword>
<dbReference type="GO" id="GO:0046132">
    <property type="term" value="P:pyrimidine ribonucleoside biosynthetic process"/>
    <property type="evidence" value="ECO:0007669"/>
    <property type="project" value="TreeGrafter"/>
</dbReference>
<feature type="binding site" description="in other chain" evidence="9">
    <location>
        <position position="39"/>
    </location>
    <ligand>
        <name>5-phospho-alpha-D-ribose 1-diphosphate</name>
        <dbReference type="ChEBI" id="CHEBI:58017"/>
        <note>ligand shared between dimeric partners</note>
    </ligand>
</feature>
<comment type="catalytic activity">
    <reaction evidence="9">
        <text>orotidine 5'-phosphate + diphosphate = orotate + 5-phospho-alpha-D-ribose 1-diphosphate</text>
        <dbReference type="Rhea" id="RHEA:10380"/>
        <dbReference type="ChEBI" id="CHEBI:30839"/>
        <dbReference type="ChEBI" id="CHEBI:33019"/>
        <dbReference type="ChEBI" id="CHEBI:57538"/>
        <dbReference type="ChEBI" id="CHEBI:58017"/>
        <dbReference type="EC" id="2.4.2.10"/>
    </reaction>
</comment>
<dbReference type="RefSeq" id="WP_177136904.1">
    <property type="nucleotide sequence ID" value="NZ_VYGV01000016.1"/>
</dbReference>
<dbReference type="PANTHER" id="PTHR46683:SF1">
    <property type="entry name" value="OROTATE PHOSPHORIBOSYLTRANSFERASE 1-RELATED"/>
    <property type="match status" value="1"/>
</dbReference>
<comment type="cofactor">
    <cofactor evidence="9">
        <name>Mg(2+)</name>
        <dbReference type="ChEBI" id="CHEBI:18420"/>
    </cofactor>
</comment>
<keyword evidence="8 9" id="KW-0665">Pyrimidine biosynthesis</keyword>
<dbReference type="FunFam" id="3.40.50.2020:FF:000008">
    <property type="entry name" value="Orotate phosphoribosyltransferase"/>
    <property type="match status" value="1"/>
</dbReference>
<gene>
    <name evidence="9 11" type="primary">pyrE</name>
    <name evidence="11" type="ORF">F3K02_17305</name>
</gene>
<evidence type="ECO:0000256" key="2">
    <source>
        <dbReference type="ARBA" id="ARBA00004889"/>
    </source>
</evidence>
<organism evidence="11 12">
    <name type="scientific">Hydrogenophaga aromaticivorans</name>
    <dbReference type="NCBI Taxonomy" id="2610898"/>
    <lineage>
        <taxon>Bacteria</taxon>
        <taxon>Pseudomonadati</taxon>
        <taxon>Pseudomonadota</taxon>
        <taxon>Betaproteobacteria</taxon>
        <taxon>Burkholderiales</taxon>
        <taxon>Comamonadaceae</taxon>
        <taxon>Hydrogenophaga</taxon>
    </lineage>
</organism>
<comment type="caution">
    <text evidence="11">The sequence shown here is derived from an EMBL/GenBank/DDBJ whole genome shotgun (WGS) entry which is preliminary data.</text>
</comment>
<dbReference type="GO" id="GO:0005737">
    <property type="term" value="C:cytoplasm"/>
    <property type="evidence" value="ECO:0007669"/>
    <property type="project" value="TreeGrafter"/>
</dbReference>
<dbReference type="PANTHER" id="PTHR46683">
    <property type="entry name" value="OROTATE PHOSPHORIBOSYLTRANSFERASE 1-RELATED"/>
    <property type="match status" value="1"/>
</dbReference>
<feature type="domain" description="Phosphoribosyltransferase" evidence="10">
    <location>
        <begin position="59"/>
        <end position="175"/>
    </location>
</feature>
<dbReference type="Gene3D" id="3.40.50.2020">
    <property type="match status" value="1"/>
</dbReference>
<keyword evidence="9" id="KW-0460">Magnesium</keyword>
<evidence type="ECO:0000256" key="7">
    <source>
        <dbReference type="ARBA" id="ARBA00022679"/>
    </source>
</evidence>
<dbReference type="HAMAP" id="MF_01208">
    <property type="entry name" value="PyrE"/>
    <property type="match status" value="1"/>
</dbReference>
<evidence type="ECO:0000256" key="6">
    <source>
        <dbReference type="ARBA" id="ARBA00022676"/>
    </source>
</evidence>
<comment type="function">
    <text evidence="1 9">Catalyzes the transfer of a ribosyl phosphate group from 5-phosphoribose 1-diphosphate to orotate, leading to the formation of orotidine monophosphate (OMP).</text>
</comment>
<dbReference type="GO" id="GO:0006207">
    <property type="term" value="P:'de novo' pyrimidine nucleobase biosynthetic process"/>
    <property type="evidence" value="ECO:0007669"/>
    <property type="project" value="TreeGrafter"/>
</dbReference>
<feature type="binding site" evidence="9">
    <location>
        <position position="115"/>
    </location>
    <ligand>
        <name>5-phospho-alpha-D-ribose 1-diphosphate</name>
        <dbReference type="ChEBI" id="CHEBI:58017"/>
        <note>ligand shared between dimeric partners</note>
    </ligand>
</feature>
<comment type="subunit">
    <text evidence="4 9">Homodimer.</text>
</comment>
<evidence type="ECO:0000313" key="12">
    <source>
        <dbReference type="Proteomes" id="UP000545507"/>
    </source>
</evidence>
<evidence type="ECO:0000256" key="5">
    <source>
        <dbReference type="ARBA" id="ARBA00011971"/>
    </source>
</evidence>
<evidence type="ECO:0000259" key="10">
    <source>
        <dbReference type="Pfam" id="PF00156"/>
    </source>
</evidence>
<reference evidence="11 12" key="1">
    <citation type="submission" date="2019-09" db="EMBL/GenBank/DDBJ databases">
        <title>Hydrogenophaga aromatica sp. nov., isolated from a para-xylene-degrading enrichment culture.</title>
        <authorList>
            <person name="Tancsics A."/>
            <person name="Banerjee S."/>
        </authorList>
    </citation>
    <scope>NUCLEOTIDE SEQUENCE [LARGE SCALE GENOMIC DNA]</scope>
    <source>
        <strain evidence="11 12">D2P1</strain>
    </source>
</reference>
<evidence type="ECO:0000313" key="11">
    <source>
        <dbReference type="EMBL" id="NWF46997.1"/>
    </source>
</evidence>
<evidence type="ECO:0000256" key="9">
    <source>
        <dbReference type="HAMAP-Rule" id="MF_01208"/>
    </source>
</evidence>
<feature type="binding site" description="in other chain" evidence="9">
    <location>
        <begin position="136"/>
        <end position="144"/>
    </location>
    <ligand>
        <name>5-phospho-alpha-D-ribose 1-diphosphate</name>
        <dbReference type="ChEBI" id="CHEBI:58017"/>
        <note>ligand shared between dimeric partners</note>
    </ligand>
</feature>